<dbReference type="PANTHER" id="PTHR12962">
    <property type="entry name" value="CALCIUM-REGULATED HEAT STABLE PROTEIN CRHSP-24-RELATED"/>
    <property type="match status" value="1"/>
</dbReference>
<proteinExistence type="predicted"/>
<feature type="domain" description="CSD" evidence="4">
    <location>
        <begin position="21"/>
        <end position="84"/>
    </location>
</feature>
<dbReference type="PROSITE" id="PS51857">
    <property type="entry name" value="CSD_2"/>
    <property type="match status" value="1"/>
</dbReference>
<dbReference type="InterPro" id="IPR002059">
    <property type="entry name" value="CSP_DNA-bd"/>
</dbReference>
<evidence type="ECO:0000256" key="1">
    <source>
        <dbReference type="ARBA" id="ARBA00022553"/>
    </source>
</evidence>
<dbReference type="Gene3D" id="2.40.50.140">
    <property type="entry name" value="Nucleic acid-binding proteins"/>
    <property type="match status" value="1"/>
</dbReference>
<dbReference type="InterPro" id="IPR052069">
    <property type="entry name" value="Ca-reg_mRNA-binding_domain"/>
</dbReference>
<feature type="region of interest" description="Disordered" evidence="2">
    <location>
        <begin position="1"/>
        <end position="21"/>
    </location>
</feature>
<reference evidence="5 6" key="2">
    <citation type="submission" date="2023-12" db="EMBL/GenBank/DDBJ databases">
        <title>Description of an unclassified Opitutus bacterium of Verrucomicrobiota.</title>
        <authorList>
            <person name="Zhang D.-F."/>
        </authorList>
    </citation>
    <scope>NUCLEOTIDE SEQUENCE [LARGE SCALE GENOMIC DNA]</scope>
    <source>
        <strain evidence="5 6">WL0086</strain>
    </source>
</reference>
<feature type="transmembrane region" description="Helical" evidence="3">
    <location>
        <begin position="183"/>
        <end position="200"/>
    </location>
</feature>
<keyword evidence="3" id="KW-0812">Transmembrane</keyword>
<sequence length="221" mass="24694">MNSGPQPDPDPDPEPPPGPPRLLGRITDWNDERGFGYLTGTKGKVFVHIRDFADRVRRPRIGDKVHYTMGTDKHGRTCAVDVVQDGFGGSFGIGSLLVLAALLILPVQAAHGWLEPDHFWMLMGVAATVSLVCFAAYYYDKSCAREGLWRVPENVLHILELLGGWPGAFIAQRLFRHKSAKGSYLFTYWAIVLLYQAISYDGPRGWPLFHAAKTWLRDLTS</sequence>
<keyword evidence="3" id="KW-0472">Membrane</keyword>
<dbReference type="InterPro" id="IPR003980">
    <property type="entry name" value="Histamine_H3_rcpt"/>
</dbReference>
<feature type="transmembrane region" description="Helical" evidence="3">
    <location>
        <begin position="119"/>
        <end position="139"/>
    </location>
</feature>
<dbReference type="PANTHER" id="PTHR12962:SF1">
    <property type="entry name" value="COLD SHOCK DOMAIN-CONTAINING PROTEIN CG9705"/>
    <property type="match status" value="1"/>
</dbReference>
<organism evidence="5 6">
    <name type="scientific">Actomonas aquatica</name>
    <dbReference type="NCBI Taxonomy" id="2866162"/>
    <lineage>
        <taxon>Bacteria</taxon>
        <taxon>Pseudomonadati</taxon>
        <taxon>Verrucomicrobiota</taxon>
        <taxon>Opitutia</taxon>
        <taxon>Opitutales</taxon>
        <taxon>Opitutaceae</taxon>
        <taxon>Actomonas</taxon>
    </lineage>
</organism>
<dbReference type="InterPro" id="IPR010718">
    <property type="entry name" value="DUF1294"/>
</dbReference>
<gene>
    <name evidence="5" type="ORF">K1X11_016500</name>
</gene>
<keyword evidence="1" id="KW-0597">Phosphoprotein</keyword>
<dbReference type="Proteomes" id="UP000738431">
    <property type="component" value="Chromosome"/>
</dbReference>
<evidence type="ECO:0000256" key="2">
    <source>
        <dbReference type="SAM" id="MobiDB-lite"/>
    </source>
</evidence>
<reference evidence="5 6" key="1">
    <citation type="submission" date="2021-08" db="EMBL/GenBank/DDBJ databases">
        <authorList>
            <person name="Zhang D."/>
            <person name="Zhang A."/>
            <person name="Wang L."/>
        </authorList>
    </citation>
    <scope>NUCLEOTIDE SEQUENCE [LARGE SCALE GENOMIC DNA]</scope>
    <source>
        <strain evidence="5 6">WL0086</strain>
    </source>
</reference>
<dbReference type="RefSeq" id="WP_221031339.1">
    <property type="nucleotide sequence ID" value="NZ_CP139781.1"/>
</dbReference>
<dbReference type="EMBL" id="CP139781">
    <property type="protein sequence ID" value="WRQ86417.1"/>
    <property type="molecule type" value="Genomic_DNA"/>
</dbReference>
<keyword evidence="3" id="KW-1133">Transmembrane helix</keyword>
<feature type="transmembrane region" description="Helical" evidence="3">
    <location>
        <begin position="87"/>
        <end position="107"/>
    </location>
</feature>
<evidence type="ECO:0000256" key="3">
    <source>
        <dbReference type="SAM" id="Phobius"/>
    </source>
</evidence>
<evidence type="ECO:0000259" key="4">
    <source>
        <dbReference type="PROSITE" id="PS51857"/>
    </source>
</evidence>
<dbReference type="Pfam" id="PF06961">
    <property type="entry name" value="DUF1294"/>
    <property type="match status" value="1"/>
</dbReference>
<evidence type="ECO:0000313" key="6">
    <source>
        <dbReference type="Proteomes" id="UP000738431"/>
    </source>
</evidence>
<keyword evidence="6" id="KW-1185">Reference proteome</keyword>
<evidence type="ECO:0000313" key="5">
    <source>
        <dbReference type="EMBL" id="WRQ86417.1"/>
    </source>
</evidence>
<name>A0ABZ1C4V1_9BACT</name>
<accession>A0ABZ1C4V1</accession>
<protein>
    <submittedName>
        <fullName evidence="5">DUF1294 domain-containing protein</fullName>
    </submittedName>
</protein>
<dbReference type="SUPFAM" id="SSF50249">
    <property type="entry name" value="Nucleic acid-binding proteins"/>
    <property type="match status" value="1"/>
</dbReference>
<dbReference type="PRINTS" id="PR01471">
    <property type="entry name" value="HISTAMINEH3R"/>
</dbReference>
<dbReference type="InterPro" id="IPR012340">
    <property type="entry name" value="NA-bd_OB-fold"/>
</dbReference>